<dbReference type="PANTHER" id="PTHR43667:SF2">
    <property type="entry name" value="FATTY ACID C-METHYL TRANSFERASE"/>
    <property type="match status" value="1"/>
</dbReference>
<keyword evidence="2 7" id="KW-0489">Methyltransferase</keyword>
<dbReference type="InterPro" id="IPR029063">
    <property type="entry name" value="SAM-dependent_MTases_sf"/>
</dbReference>
<sequence>MNPSLIRPSAPIAAPPLGAMPVLKLLRRLRHGTLQLALPDGRFECCGSADEPSASVRVHQWNALVRPLRHGDIGLAEGYIAGEWDSDALTPLLRLLLRNRQAIEPLVYGSWWGGLLHRLRHALNRNTRRGSARNIHAHYDLGNEFYALWLDETMSYSSAWFDGDFSQPLAQAQAAKAGRALREAGVTPSSRLLEVGCGWGGLAEVAASEFGAQVVGVTLSAEQLAWAQQRVLERGSADRSDLQLLDYRDLPARYASQPFDAIVSIEMFEAVGQAYWEDYFCMLRQCLKPGGRACIQSITIREDLFERYLRSTDFIQQYIFPGGLLPSVGRFEALARRVGFVVERRLHFGADYAETLRRWREAFDQQEPSVRALGFDERFMRTWRFYLSCCEAAFAESNTDVVQFTLRRD</sequence>
<comment type="similarity">
    <text evidence="1">Belongs to the CFA/CMAS family.</text>
</comment>
<organism evidence="7 8">
    <name type="scientific">Piscinibacter terrae</name>
    <dbReference type="NCBI Taxonomy" id="2496871"/>
    <lineage>
        <taxon>Bacteria</taxon>
        <taxon>Pseudomonadati</taxon>
        <taxon>Pseudomonadota</taxon>
        <taxon>Betaproteobacteria</taxon>
        <taxon>Burkholderiales</taxon>
        <taxon>Sphaerotilaceae</taxon>
        <taxon>Piscinibacter</taxon>
    </lineage>
</organism>
<dbReference type="InterPro" id="IPR050723">
    <property type="entry name" value="CFA/CMAS"/>
</dbReference>
<dbReference type="SUPFAM" id="SSF53335">
    <property type="entry name" value="S-adenosyl-L-methionine-dependent methyltransferases"/>
    <property type="match status" value="1"/>
</dbReference>
<dbReference type="RefSeq" id="WP_124543387.1">
    <property type="nucleotide sequence ID" value="NZ_QUSW01000009.1"/>
</dbReference>
<keyword evidence="4" id="KW-0949">S-adenosyl-L-methionine</keyword>
<dbReference type="CDD" id="cd02440">
    <property type="entry name" value="AdoMet_MTases"/>
    <property type="match status" value="1"/>
</dbReference>
<keyword evidence="8" id="KW-1185">Reference proteome</keyword>
<evidence type="ECO:0000256" key="1">
    <source>
        <dbReference type="ARBA" id="ARBA00010815"/>
    </source>
</evidence>
<dbReference type="GO" id="GO:0008610">
    <property type="term" value="P:lipid biosynthetic process"/>
    <property type="evidence" value="ECO:0007669"/>
    <property type="project" value="InterPro"/>
</dbReference>
<dbReference type="OrthoDB" id="9782855at2"/>
<accession>A0A3N7IT04</accession>
<dbReference type="GO" id="GO:0008168">
    <property type="term" value="F:methyltransferase activity"/>
    <property type="evidence" value="ECO:0007669"/>
    <property type="project" value="UniProtKB-KW"/>
</dbReference>
<keyword evidence="5" id="KW-0443">Lipid metabolism</keyword>
<gene>
    <name evidence="7" type="ORF">DZC73_25260</name>
</gene>
<reference evidence="7 8" key="1">
    <citation type="submission" date="2018-08" db="EMBL/GenBank/DDBJ databases">
        <authorList>
            <person name="Khan S.A."/>
            <person name="Jeon C.O."/>
            <person name="Chun B.H."/>
            <person name="Jeong S.E."/>
        </authorList>
    </citation>
    <scope>NUCLEOTIDE SEQUENCE [LARGE SCALE GENOMIC DNA]</scope>
    <source>
        <strain evidence="7 8">S-16</strain>
    </source>
</reference>
<comment type="caution">
    <text evidence="7">The sequence shown here is derived from an EMBL/GenBank/DDBJ whole genome shotgun (WGS) entry which is preliminary data.</text>
</comment>
<dbReference type="PIRSF" id="PIRSF003085">
    <property type="entry name" value="CMAS"/>
    <property type="match status" value="1"/>
</dbReference>
<evidence type="ECO:0000256" key="4">
    <source>
        <dbReference type="ARBA" id="ARBA00022691"/>
    </source>
</evidence>
<evidence type="ECO:0000256" key="2">
    <source>
        <dbReference type="ARBA" id="ARBA00022603"/>
    </source>
</evidence>
<name>A0A3N7IT04_9BURK</name>
<evidence type="ECO:0000256" key="6">
    <source>
        <dbReference type="PIRSR" id="PIRSR003085-1"/>
    </source>
</evidence>
<dbReference type="Gene3D" id="3.40.50.150">
    <property type="entry name" value="Vaccinia Virus protein VP39"/>
    <property type="match status" value="1"/>
</dbReference>
<dbReference type="GO" id="GO:0032259">
    <property type="term" value="P:methylation"/>
    <property type="evidence" value="ECO:0007669"/>
    <property type="project" value="UniProtKB-KW"/>
</dbReference>
<proteinExistence type="inferred from homology"/>
<dbReference type="EMBL" id="QUSW01000009">
    <property type="protein sequence ID" value="RQP21972.1"/>
    <property type="molecule type" value="Genomic_DNA"/>
</dbReference>
<dbReference type="InterPro" id="IPR003333">
    <property type="entry name" value="CMAS"/>
</dbReference>
<dbReference type="AlphaFoldDB" id="A0A3N7IT04"/>
<reference evidence="7 8" key="2">
    <citation type="submission" date="2018-12" db="EMBL/GenBank/DDBJ databases">
        <title>Rhizobacter gummiphilus sp. nov., a rubber-degrading bacterium isolated from the soil of a botanical garden in Japan.</title>
        <authorList>
            <person name="Shunsuke S.S."/>
        </authorList>
    </citation>
    <scope>NUCLEOTIDE SEQUENCE [LARGE SCALE GENOMIC DNA]</scope>
    <source>
        <strain evidence="7 8">S-16</strain>
    </source>
</reference>
<evidence type="ECO:0000313" key="7">
    <source>
        <dbReference type="EMBL" id="RQP21972.1"/>
    </source>
</evidence>
<dbReference type="Pfam" id="PF02353">
    <property type="entry name" value="CMAS"/>
    <property type="match status" value="1"/>
</dbReference>
<feature type="active site" evidence="6">
    <location>
        <position position="390"/>
    </location>
</feature>
<evidence type="ECO:0000256" key="3">
    <source>
        <dbReference type="ARBA" id="ARBA00022679"/>
    </source>
</evidence>
<dbReference type="Proteomes" id="UP000267464">
    <property type="component" value="Unassembled WGS sequence"/>
</dbReference>
<dbReference type="PANTHER" id="PTHR43667">
    <property type="entry name" value="CYCLOPROPANE-FATTY-ACYL-PHOSPHOLIPID SYNTHASE"/>
    <property type="match status" value="1"/>
</dbReference>
<evidence type="ECO:0000313" key="8">
    <source>
        <dbReference type="Proteomes" id="UP000267464"/>
    </source>
</evidence>
<keyword evidence="3 7" id="KW-0808">Transferase</keyword>
<protein>
    <submittedName>
        <fullName evidence="7">Class I SAM-dependent methyltransferase</fullName>
    </submittedName>
</protein>
<evidence type="ECO:0000256" key="5">
    <source>
        <dbReference type="ARBA" id="ARBA00023098"/>
    </source>
</evidence>